<gene>
    <name evidence="3" type="ORF">SAPIO_CDS5296</name>
</gene>
<evidence type="ECO:0000256" key="1">
    <source>
        <dbReference type="SAM" id="MobiDB-lite"/>
    </source>
</evidence>
<evidence type="ECO:0000259" key="2">
    <source>
        <dbReference type="Pfam" id="PF10307"/>
    </source>
</evidence>
<evidence type="ECO:0000313" key="4">
    <source>
        <dbReference type="Proteomes" id="UP000028545"/>
    </source>
</evidence>
<dbReference type="PANTHER" id="PTHR10335:SF23">
    <property type="entry name" value="OB FOLD-CONTAINING PROTEIN, NUCLEIC ACID BINDING"/>
    <property type="match status" value="1"/>
</dbReference>
<evidence type="ECO:0000313" key="3">
    <source>
        <dbReference type="EMBL" id="KEZ42868.1"/>
    </source>
</evidence>
<name>A0A084G6A6_PSEDA</name>
<feature type="compositionally biased region" description="Basic and acidic residues" evidence="1">
    <location>
        <begin position="432"/>
        <end position="453"/>
    </location>
</feature>
<feature type="domain" description="Swiss Army Knife RNA repair protein HAD" evidence="2">
    <location>
        <begin position="31"/>
        <end position="238"/>
    </location>
</feature>
<accession>A0A084G6A6</accession>
<dbReference type="Proteomes" id="UP000028545">
    <property type="component" value="Unassembled WGS sequence"/>
</dbReference>
<dbReference type="VEuPathDB" id="FungiDB:SAPIO_CDS5296"/>
<dbReference type="OrthoDB" id="5596992at2759"/>
<dbReference type="GO" id="GO:0008649">
    <property type="term" value="F:rRNA methyltransferase activity"/>
    <property type="evidence" value="ECO:0007669"/>
    <property type="project" value="TreeGrafter"/>
</dbReference>
<dbReference type="OMA" id="GKIQNWH"/>
<dbReference type="AlphaFoldDB" id="A0A084G6A6"/>
<dbReference type="GO" id="GO:0000494">
    <property type="term" value="P:box C/D sno(s)RNA 3'-end processing"/>
    <property type="evidence" value="ECO:0007669"/>
    <property type="project" value="TreeGrafter"/>
</dbReference>
<feature type="compositionally biased region" description="Basic and acidic residues" evidence="1">
    <location>
        <begin position="494"/>
        <end position="513"/>
    </location>
</feature>
<proteinExistence type="predicted"/>
<dbReference type="GeneID" id="27724368"/>
<dbReference type="GO" id="GO:0003723">
    <property type="term" value="F:RNA binding"/>
    <property type="evidence" value="ECO:0007669"/>
    <property type="project" value="TreeGrafter"/>
</dbReference>
<keyword evidence="4" id="KW-1185">Reference proteome</keyword>
<organism evidence="3 4">
    <name type="scientific">Pseudallescheria apiosperma</name>
    <name type="common">Scedosporium apiospermum</name>
    <dbReference type="NCBI Taxonomy" id="563466"/>
    <lineage>
        <taxon>Eukaryota</taxon>
        <taxon>Fungi</taxon>
        <taxon>Dikarya</taxon>
        <taxon>Ascomycota</taxon>
        <taxon>Pezizomycotina</taxon>
        <taxon>Sordariomycetes</taxon>
        <taxon>Hypocreomycetidae</taxon>
        <taxon>Microascales</taxon>
        <taxon>Microascaceae</taxon>
        <taxon>Scedosporium</taxon>
    </lineage>
</organism>
<dbReference type="PANTHER" id="PTHR10335">
    <property type="entry name" value="RRNA 2-O-METHYLTRANSFERASE FIBRILLARIN"/>
    <property type="match status" value="1"/>
</dbReference>
<dbReference type="GO" id="GO:0031428">
    <property type="term" value="C:box C/D methylation guide snoRNP complex"/>
    <property type="evidence" value="ECO:0007669"/>
    <property type="project" value="TreeGrafter"/>
</dbReference>
<reference evidence="3 4" key="1">
    <citation type="journal article" date="2014" name="Genome Announc.">
        <title>Draft genome sequence of the pathogenic fungus Scedosporium apiospermum.</title>
        <authorList>
            <person name="Vandeputte P."/>
            <person name="Ghamrawi S."/>
            <person name="Rechenmann M."/>
            <person name="Iltis A."/>
            <person name="Giraud S."/>
            <person name="Fleury M."/>
            <person name="Thornton C."/>
            <person name="Delhaes L."/>
            <person name="Meyer W."/>
            <person name="Papon N."/>
            <person name="Bouchara J.P."/>
        </authorList>
    </citation>
    <scope>NUCLEOTIDE SEQUENCE [LARGE SCALE GENOMIC DNA]</scope>
    <source>
        <strain evidence="3 4">IHEM 14462</strain>
    </source>
</reference>
<dbReference type="GO" id="GO:1990259">
    <property type="term" value="F:histone H2AQ104 methyltransferase activity"/>
    <property type="evidence" value="ECO:0007669"/>
    <property type="project" value="TreeGrafter"/>
</dbReference>
<dbReference type="Pfam" id="PF10307">
    <property type="entry name" value="HAD_SAK_1"/>
    <property type="match status" value="1"/>
</dbReference>
<dbReference type="KEGG" id="sapo:SAPIO_CDS5296"/>
<dbReference type="InterPro" id="IPR018812">
    <property type="entry name" value="SAK_HAD"/>
</dbReference>
<feature type="region of interest" description="Disordered" evidence="1">
    <location>
        <begin position="422"/>
        <end position="546"/>
    </location>
</feature>
<dbReference type="EMBL" id="JOWA01000098">
    <property type="protein sequence ID" value="KEZ42868.1"/>
    <property type="molecule type" value="Genomic_DNA"/>
</dbReference>
<feature type="compositionally biased region" description="Gly residues" evidence="1">
    <location>
        <begin position="454"/>
        <end position="489"/>
    </location>
</feature>
<dbReference type="GO" id="GO:0032040">
    <property type="term" value="C:small-subunit processome"/>
    <property type="evidence" value="ECO:0007669"/>
    <property type="project" value="TreeGrafter"/>
</dbReference>
<comment type="caution">
    <text evidence="3">The sequence shown here is derived from an EMBL/GenBank/DDBJ whole genome shotgun (WGS) entry which is preliminary data.</text>
</comment>
<dbReference type="RefSeq" id="XP_016642667.1">
    <property type="nucleotide sequence ID" value="XM_016787652.1"/>
</dbReference>
<sequence>MFANPSALCFLAVDQIKTIHVYDFDNTLFKTPLPNPSLWNGPTIGLLSSPDALTNGGWWHDSRILAATGDGIEKEEARGYQGWWNEKIINLVRLSGKQKDALCVLLTGRSEHGYAELIKRICKSKKLEFDLMGLKPRVGPQDERFNNTMQFKQAFLEAIMETYKFAEEIRIYEDRHKHVKLFKDFMMDYNMRQNGAAIGAAFSRAPISWDVIHVFEKTIHLKPVVEVAKVQQMINEHNLAIAKALDPPNPNSNSGPDPPPRDKLAIKKTVFFTSYTIKYADSQKLIKLAQIPPGVAEQDLKYHGNNILICPRPCPASILEKVGGMGSKMKWMVTGTACHDNSIWAACVRPVPDTAKFHTDNPCPLVVLALRKGARPIDAGKIQSWQPVPADKAYVFETTVREKVLLRIEPDDPREDEYESLFANKSSKRKHNADDEYPRGPKESYHSRNDQRGGFRGRGGYRGGPSGSRGYRGGGRGASRGGRGRGGGYNSYRSLDDVDTRNQGHGVEYDDNHPPNQGFGGHGRQPPTQPAAHGRPGGNTDLGNYY</sequence>
<dbReference type="HOGENOM" id="CLU_022771_0_0_1"/>
<protein>
    <recommendedName>
        <fullName evidence="2">Swiss Army Knife RNA repair protein HAD domain-containing protein</fullName>
    </recommendedName>
</protein>